<organism evidence="1 2">
    <name type="scientific">Nephila pilipes</name>
    <name type="common">Giant wood spider</name>
    <name type="synonym">Nephila maculata</name>
    <dbReference type="NCBI Taxonomy" id="299642"/>
    <lineage>
        <taxon>Eukaryota</taxon>
        <taxon>Metazoa</taxon>
        <taxon>Ecdysozoa</taxon>
        <taxon>Arthropoda</taxon>
        <taxon>Chelicerata</taxon>
        <taxon>Arachnida</taxon>
        <taxon>Araneae</taxon>
        <taxon>Araneomorphae</taxon>
        <taxon>Entelegynae</taxon>
        <taxon>Araneoidea</taxon>
        <taxon>Nephilidae</taxon>
        <taxon>Nephila</taxon>
    </lineage>
</organism>
<dbReference type="Proteomes" id="UP000887013">
    <property type="component" value="Unassembled WGS sequence"/>
</dbReference>
<keyword evidence="2" id="KW-1185">Reference proteome</keyword>
<accession>A0A8X6N0R8</accession>
<protein>
    <submittedName>
        <fullName evidence="1">Uncharacterized protein</fullName>
    </submittedName>
</protein>
<evidence type="ECO:0000313" key="2">
    <source>
        <dbReference type="Proteomes" id="UP000887013"/>
    </source>
</evidence>
<reference evidence="1" key="1">
    <citation type="submission" date="2020-08" db="EMBL/GenBank/DDBJ databases">
        <title>Multicomponent nature underlies the extraordinary mechanical properties of spider dragline silk.</title>
        <authorList>
            <person name="Kono N."/>
            <person name="Nakamura H."/>
            <person name="Mori M."/>
            <person name="Yoshida Y."/>
            <person name="Ohtoshi R."/>
            <person name="Malay A.D."/>
            <person name="Moran D.A.P."/>
            <person name="Tomita M."/>
            <person name="Numata K."/>
            <person name="Arakawa K."/>
        </authorList>
    </citation>
    <scope>NUCLEOTIDE SEQUENCE</scope>
</reference>
<sequence>MINGLGAVSASAISRPTDVPYSTNVIELYRFAFFFLSSALTSKKKFVKVDQSLVPSILRGMLEISVIPRQQQNRYLSSSGFMQDGTSERRISGATTFFQIAR</sequence>
<comment type="caution">
    <text evidence="1">The sequence shown here is derived from an EMBL/GenBank/DDBJ whole genome shotgun (WGS) entry which is preliminary data.</text>
</comment>
<dbReference type="AlphaFoldDB" id="A0A8X6N0R8"/>
<name>A0A8X6N0R8_NEPPI</name>
<dbReference type="EMBL" id="BMAW01004230">
    <property type="protein sequence ID" value="GFS87687.1"/>
    <property type="molecule type" value="Genomic_DNA"/>
</dbReference>
<gene>
    <name evidence="1" type="ORF">NPIL_72771</name>
</gene>
<evidence type="ECO:0000313" key="1">
    <source>
        <dbReference type="EMBL" id="GFS87687.1"/>
    </source>
</evidence>
<proteinExistence type="predicted"/>